<reference evidence="1 2" key="1">
    <citation type="submission" date="2018-10" db="EMBL/GenBank/DDBJ databases">
        <title>Phylogenomics of Brevibacillus.</title>
        <authorList>
            <person name="Dunlap C."/>
        </authorList>
    </citation>
    <scope>NUCLEOTIDE SEQUENCE [LARGE SCALE GENOMIC DNA]</scope>
    <source>
        <strain evidence="1 2">JCM 12215</strain>
    </source>
</reference>
<accession>A0A3M8CNX5</accession>
<dbReference type="InterPro" id="IPR025365">
    <property type="entry name" value="DUF4269"/>
</dbReference>
<comment type="caution">
    <text evidence="1">The sequence shown here is derived from an EMBL/GenBank/DDBJ whole genome shotgun (WGS) entry which is preliminary data.</text>
</comment>
<name>A0A3M8CNX5_9BACL</name>
<evidence type="ECO:0000313" key="2">
    <source>
        <dbReference type="Proteomes" id="UP000282028"/>
    </source>
</evidence>
<dbReference type="OrthoDB" id="6402248at2"/>
<dbReference type="RefSeq" id="WP_122907468.1">
    <property type="nucleotide sequence ID" value="NZ_CBCSBE010000023.1"/>
</dbReference>
<proteinExistence type="predicted"/>
<dbReference type="Proteomes" id="UP000282028">
    <property type="component" value="Unassembled WGS sequence"/>
</dbReference>
<dbReference type="Pfam" id="PF14091">
    <property type="entry name" value="DUF4269"/>
    <property type="match status" value="1"/>
</dbReference>
<sequence length="92" mass="10323">MFLSIDYLKTGNERQSRAHEAILESRIFSELASFTPVLCGTIPIEVDIEESDLDIIMEVHDATALPAFAQILQLKGDPHEELLRLGERMGII</sequence>
<dbReference type="AlphaFoldDB" id="A0A3M8CNX5"/>
<dbReference type="EMBL" id="RHHR01000006">
    <property type="protein sequence ID" value="RNB76585.1"/>
    <property type="molecule type" value="Genomic_DNA"/>
</dbReference>
<keyword evidence="2" id="KW-1185">Reference proteome</keyword>
<protein>
    <submittedName>
        <fullName evidence="1">DUF4269 domain-containing protein</fullName>
    </submittedName>
</protein>
<evidence type="ECO:0000313" key="1">
    <source>
        <dbReference type="EMBL" id="RNB76585.1"/>
    </source>
</evidence>
<gene>
    <name evidence="1" type="ORF">EDM52_02555</name>
</gene>
<organism evidence="1 2">
    <name type="scientific">Brevibacillus invocatus</name>
    <dbReference type="NCBI Taxonomy" id="173959"/>
    <lineage>
        <taxon>Bacteria</taxon>
        <taxon>Bacillati</taxon>
        <taxon>Bacillota</taxon>
        <taxon>Bacilli</taxon>
        <taxon>Bacillales</taxon>
        <taxon>Paenibacillaceae</taxon>
        <taxon>Brevibacillus</taxon>
    </lineage>
</organism>